<dbReference type="Pfam" id="PF11951">
    <property type="entry name" value="Fungal_trans_2"/>
    <property type="match status" value="1"/>
</dbReference>
<dbReference type="Proteomes" id="UP000011668">
    <property type="component" value="Unassembled WGS sequence"/>
</dbReference>
<feature type="region of interest" description="Disordered" evidence="3">
    <location>
        <begin position="1"/>
        <end position="21"/>
    </location>
</feature>
<keyword evidence="2" id="KW-0539">Nucleus</keyword>
<dbReference type="CDD" id="cd00067">
    <property type="entry name" value="GAL4"/>
    <property type="match status" value="1"/>
</dbReference>
<dbReference type="HOGENOM" id="CLU_018739_0_0_1"/>
<name>L8WQ16_THACA</name>
<evidence type="ECO:0000256" key="1">
    <source>
        <dbReference type="ARBA" id="ARBA00004123"/>
    </source>
</evidence>
<reference evidence="4 5" key="1">
    <citation type="journal article" date="2013" name="Nat. Commun.">
        <title>The evolution and pathogenic mechanisms of the rice sheath blight pathogen.</title>
        <authorList>
            <person name="Zheng A."/>
            <person name="Lin R."/>
            <person name="Xu L."/>
            <person name="Qin P."/>
            <person name="Tang C."/>
            <person name="Ai P."/>
            <person name="Zhang D."/>
            <person name="Liu Y."/>
            <person name="Sun Z."/>
            <person name="Feng H."/>
            <person name="Wang Y."/>
            <person name="Chen Y."/>
            <person name="Liang X."/>
            <person name="Fu R."/>
            <person name="Li Q."/>
            <person name="Zhang J."/>
            <person name="Yu X."/>
            <person name="Xie Z."/>
            <person name="Ding L."/>
            <person name="Guan P."/>
            <person name="Tang J."/>
            <person name="Liang Y."/>
            <person name="Wang S."/>
            <person name="Deng Q."/>
            <person name="Li S."/>
            <person name="Zhu J."/>
            <person name="Wang L."/>
            <person name="Liu H."/>
            <person name="Li P."/>
        </authorList>
    </citation>
    <scope>NUCLEOTIDE SEQUENCE [LARGE SCALE GENOMIC DNA]</scope>
    <source>
        <strain evidence="5">AG-1 IA</strain>
    </source>
</reference>
<dbReference type="GO" id="GO:0005634">
    <property type="term" value="C:nucleus"/>
    <property type="evidence" value="ECO:0007669"/>
    <property type="project" value="UniProtKB-SubCell"/>
</dbReference>
<comment type="subcellular location">
    <subcellularLocation>
        <location evidence="1">Nucleus</location>
    </subcellularLocation>
</comment>
<dbReference type="InterPro" id="IPR036864">
    <property type="entry name" value="Zn2-C6_fun-type_DNA-bd_sf"/>
</dbReference>
<evidence type="ECO:0000313" key="4">
    <source>
        <dbReference type="EMBL" id="ELU38858.1"/>
    </source>
</evidence>
<gene>
    <name evidence="4" type="ORF">AG1IA_07110</name>
</gene>
<dbReference type="GO" id="GO:0000981">
    <property type="term" value="F:DNA-binding transcription factor activity, RNA polymerase II-specific"/>
    <property type="evidence" value="ECO:0007669"/>
    <property type="project" value="InterPro"/>
</dbReference>
<dbReference type="OrthoDB" id="3234404at2759"/>
<protein>
    <submittedName>
        <fullName evidence="4">Fungal zn(2)-Cys(6) binuclear cluster domain-containing protein</fullName>
    </submittedName>
</protein>
<dbReference type="SUPFAM" id="SSF57701">
    <property type="entry name" value="Zn2/Cys6 DNA-binding domain"/>
    <property type="match status" value="1"/>
</dbReference>
<dbReference type="Gene3D" id="3.40.630.30">
    <property type="match status" value="1"/>
</dbReference>
<dbReference type="EMBL" id="AFRT01002015">
    <property type="protein sequence ID" value="ELU38858.1"/>
    <property type="molecule type" value="Genomic_DNA"/>
</dbReference>
<dbReference type="AlphaFoldDB" id="L8WQ16"/>
<evidence type="ECO:0000256" key="3">
    <source>
        <dbReference type="SAM" id="MobiDB-lite"/>
    </source>
</evidence>
<organism evidence="4 5">
    <name type="scientific">Thanatephorus cucumeris (strain AG1-IA)</name>
    <name type="common">Rice sheath blight fungus</name>
    <name type="synonym">Rhizoctonia solani</name>
    <dbReference type="NCBI Taxonomy" id="983506"/>
    <lineage>
        <taxon>Eukaryota</taxon>
        <taxon>Fungi</taxon>
        <taxon>Dikarya</taxon>
        <taxon>Basidiomycota</taxon>
        <taxon>Agaricomycotina</taxon>
        <taxon>Agaricomycetes</taxon>
        <taxon>Cantharellales</taxon>
        <taxon>Ceratobasidiaceae</taxon>
        <taxon>Rhizoctonia</taxon>
        <taxon>Rhizoctonia solani AG-1</taxon>
    </lineage>
</organism>
<dbReference type="GO" id="GO:0008270">
    <property type="term" value="F:zinc ion binding"/>
    <property type="evidence" value="ECO:0007669"/>
    <property type="project" value="InterPro"/>
</dbReference>
<dbReference type="InterPro" id="IPR001138">
    <property type="entry name" value="Zn2Cys6_DnaBD"/>
</dbReference>
<comment type="caution">
    <text evidence="4">The sequence shown here is derived from an EMBL/GenBank/DDBJ whole genome shotgun (WGS) entry which is preliminary data.</text>
</comment>
<evidence type="ECO:0000256" key="2">
    <source>
        <dbReference type="ARBA" id="ARBA00023242"/>
    </source>
</evidence>
<sequence length="809" mass="91068">MSTLPSRPSPETYCRKPPRRKKCDERRPICSRCTKADSECIWPSEYRVFDPQVESFPSDYGATNGFPQPISNPAGLNTSIFLVPQFEKHQFSSQQMSTMDTGLGMSNLELIWNELEELSLTNYSDATSKSPADEPGSIDHGTLVVNSKLLEYARDYGPKVVWPPAADAFDPEGIMPLVQQSAGVPRIIDDPIFQDVRDFFEKFLTRFFYNYATIHENLHVRIRRRFGASMSLKYGMLGMAALFRSNYEHSVVPTSMQKSTKELHRLTSRMIQLELENDAISPWIKLAGLWELLNYEYFDGILSSYYAHLNQAASIVRLALGSNTIDILKLSGEQTFDLRCIAWADILSSMALARPTLLNYESDIHNQPQYDNSGDPDKGVEWVFGCPDILAILMARTSALRHACISFEEKVECGHEIQQLVCDWKFRPVPAQRSALRVARVASQEIWRHAAILYIHQSILKSDSSNPVVRNSVKLIIQIASTLIPGAGSFATIQKDRYTLRSRILTSGNEGFLRHLVVALDDLWKETDAKGRLTTWSERYPAKQLMMQVTSVVESHAAWLPRTISTELLFLSTYHMIPVSRAPIKSVCVFLFNPNANMPGCSLGCKITHSPQSIAHTNNSDLQVNPHVIRLAAYQPTGYLVALMSRMETGVDPCGSYFWSIRPISPRDIPDIYHICLLTGDAGQSAEGLHQYPELIGLIYGEPYFVVAPSTKTRMGIKVDGERGRSPTEELSPDEIHRFIQAAGRWYLTEPSVTRCVPTVALCRSERKPRNGMWALITTTPVVPDYPVVTCLLNCIHRPLIKLIDVTLN</sequence>
<accession>L8WQ16</accession>
<proteinExistence type="predicted"/>
<dbReference type="PANTHER" id="PTHR37534">
    <property type="entry name" value="TRANSCRIPTIONAL ACTIVATOR PROTEIN UGA3"/>
    <property type="match status" value="1"/>
</dbReference>
<evidence type="ECO:0000313" key="5">
    <source>
        <dbReference type="Proteomes" id="UP000011668"/>
    </source>
</evidence>
<dbReference type="PANTHER" id="PTHR37534:SF46">
    <property type="entry name" value="ZN(II)2CYS6 TRANSCRIPTION FACTOR (EUROFUNG)"/>
    <property type="match status" value="1"/>
</dbReference>
<dbReference type="InterPro" id="IPR021858">
    <property type="entry name" value="Fun_TF"/>
</dbReference>
<keyword evidence="5" id="KW-1185">Reference proteome</keyword>